<sequence>MDDLIKTKKPAYNQQLLDHQRLRTIKQKLETKLVNDDKYAEVLIDTILNVQKDTQQLYHRSAILEDELEDQKYLLQKGECMF</sequence>
<gene>
    <name evidence="1" type="ORF">SS50377_15870</name>
    <name evidence="2" type="ORF">SS50377_27240</name>
</gene>
<dbReference type="VEuPathDB" id="GiardiaDB:SS50377_27240"/>
<reference evidence="1 2" key="1">
    <citation type="journal article" date="2014" name="PLoS Genet.">
        <title>The Genome of Spironucleus salmonicida Highlights a Fish Pathogen Adapted to Fluctuating Environments.</title>
        <authorList>
            <person name="Xu F."/>
            <person name="Jerlstrom-Hultqvist J."/>
            <person name="Einarsson E."/>
            <person name="Astvaldsson A."/>
            <person name="Svard S.G."/>
            <person name="Andersson J.O."/>
        </authorList>
    </citation>
    <scope>NUCLEOTIDE SEQUENCE</scope>
    <source>
        <strain evidence="2">ATCC 50377</strain>
    </source>
</reference>
<dbReference type="AlphaFoldDB" id="V6LKR9"/>
<evidence type="ECO:0000313" key="1">
    <source>
        <dbReference type="EMBL" id="EST44331.1"/>
    </source>
</evidence>
<organism evidence="1">
    <name type="scientific">Spironucleus salmonicida</name>
    <dbReference type="NCBI Taxonomy" id="348837"/>
    <lineage>
        <taxon>Eukaryota</taxon>
        <taxon>Metamonada</taxon>
        <taxon>Diplomonadida</taxon>
        <taxon>Hexamitidae</taxon>
        <taxon>Hexamitinae</taxon>
        <taxon>Spironucleus</taxon>
    </lineage>
</organism>
<protein>
    <submittedName>
        <fullName evidence="1">Uncharacterized protein</fullName>
    </submittedName>
</protein>
<accession>V6LKR9</accession>
<proteinExistence type="predicted"/>
<reference evidence="2" key="2">
    <citation type="submission" date="2020-12" db="EMBL/GenBank/DDBJ databases">
        <title>New Spironucleus salmonicida genome in near-complete chromosomes.</title>
        <authorList>
            <person name="Xu F."/>
            <person name="Kurt Z."/>
            <person name="Jimenez-Gonzalez A."/>
            <person name="Astvaldsson A."/>
            <person name="Andersson J.O."/>
            <person name="Svard S.G."/>
        </authorList>
    </citation>
    <scope>NUCLEOTIDE SEQUENCE</scope>
    <source>
        <strain evidence="2">ATCC 50377</strain>
    </source>
</reference>
<name>V6LKR9_9EUKA</name>
<dbReference type="EMBL" id="AUWU02000007">
    <property type="protein sequence ID" value="KAH0570947.1"/>
    <property type="molecule type" value="Genomic_DNA"/>
</dbReference>
<evidence type="ECO:0000313" key="2">
    <source>
        <dbReference type="EMBL" id="KAH0570947.1"/>
    </source>
</evidence>
<dbReference type="EMBL" id="KI546119">
    <property type="protein sequence ID" value="EST44331.1"/>
    <property type="molecule type" value="Genomic_DNA"/>
</dbReference>
<dbReference type="Proteomes" id="UP000018208">
    <property type="component" value="Unassembled WGS sequence"/>
</dbReference>
<keyword evidence="3" id="KW-1185">Reference proteome</keyword>
<evidence type="ECO:0000313" key="3">
    <source>
        <dbReference type="Proteomes" id="UP000018208"/>
    </source>
</evidence>